<dbReference type="Proteomes" id="UP000537825">
    <property type="component" value="Unassembled WGS sequence"/>
</dbReference>
<dbReference type="Pfam" id="PF07883">
    <property type="entry name" value="Cupin_2"/>
    <property type="match status" value="1"/>
</dbReference>
<accession>A0A7X5BXR2</accession>
<proteinExistence type="predicted"/>
<evidence type="ECO:0000313" key="5">
    <source>
        <dbReference type="Proteomes" id="UP000537825"/>
    </source>
</evidence>
<sequence>MRPLSCVLFALALPLGSPMAATPVQGGPEIAISRGGSRPVELAEAEHFTGTVHRQALFGAKPPGRATGGSVTFEPGARTAWHVHPLGQTLVVTAGTGWIQRWDGPVQEFREGDVVRIPAGVKHWHGTTATTRMSHIAVQEELDGKNVTWLEKVSDEQYAKGPSAAQGAMNMKKEPSALKKQMGDFAPKMVQLTDDVLFGDVWERTELAPRDRSLVTVAALTMGGNTEQLPFHLKKARENGVSEPELVEALTHLAFYCGWPKALSAMNVAKETFKTPAPAKDPSQK</sequence>
<dbReference type="PANTHER" id="PTHR43698:SF1">
    <property type="entry name" value="BLL4564 PROTEIN"/>
    <property type="match status" value="1"/>
</dbReference>
<comment type="caution">
    <text evidence="4">The sequence shown here is derived from an EMBL/GenBank/DDBJ whole genome shotgun (WGS) entry which is preliminary data.</text>
</comment>
<feature type="chain" id="PRO_5030912135" evidence="1">
    <location>
        <begin position="21"/>
        <end position="285"/>
    </location>
</feature>
<organism evidence="4 5">
    <name type="scientific">Corallococcus exiguus</name>
    <dbReference type="NCBI Taxonomy" id="83462"/>
    <lineage>
        <taxon>Bacteria</taxon>
        <taxon>Pseudomonadati</taxon>
        <taxon>Myxococcota</taxon>
        <taxon>Myxococcia</taxon>
        <taxon>Myxococcales</taxon>
        <taxon>Cystobacterineae</taxon>
        <taxon>Myxococcaceae</taxon>
        <taxon>Corallococcus</taxon>
    </lineage>
</organism>
<dbReference type="InterPro" id="IPR003779">
    <property type="entry name" value="CMD-like"/>
</dbReference>
<evidence type="ECO:0000259" key="3">
    <source>
        <dbReference type="Pfam" id="PF07883"/>
    </source>
</evidence>
<dbReference type="InterPro" id="IPR011051">
    <property type="entry name" value="RmlC_Cupin_sf"/>
</dbReference>
<dbReference type="EMBL" id="JAAAPK010000010">
    <property type="protein sequence ID" value="NBC44567.1"/>
    <property type="molecule type" value="Genomic_DNA"/>
</dbReference>
<name>A0A7X5BXR2_9BACT</name>
<reference evidence="4 5" key="1">
    <citation type="submission" date="2020-01" db="EMBL/GenBank/DDBJ databases">
        <title>The draft genome sequence of Corallococcus exiguus DSM 14696.</title>
        <authorList>
            <person name="Zhang X."/>
            <person name="Zhu H."/>
        </authorList>
    </citation>
    <scope>NUCLEOTIDE SEQUENCE [LARGE SCALE GENOMIC DNA]</scope>
    <source>
        <strain evidence="4 5">DSM 14696</strain>
    </source>
</reference>
<dbReference type="GO" id="GO:0051920">
    <property type="term" value="F:peroxiredoxin activity"/>
    <property type="evidence" value="ECO:0007669"/>
    <property type="project" value="InterPro"/>
</dbReference>
<dbReference type="Gene3D" id="2.60.120.10">
    <property type="entry name" value="Jelly Rolls"/>
    <property type="match status" value="1"/>
</dbReference>
<dbReference type="PANTHER" id="PTHR43698">
    <property type="entry name" value="RIBD C-TERMINAL DOMAIN CONTAINING PROTEIN"/>
    <property type="match status" value="1"/>
</dbReference>
<dbReference type="InterPro" id="IPR029032">
    <property type="entry name" value="AhpD-like"/>
</dbReference>
<gene>
    <name evidence="4" type="ORF">GTZ93_32680</name>
</gene>
<keyword evidence="5" id="KW-1185">Reference proteome</keyword>
<dbReference type="InterPro" id="IPR013096">
    <property type="entry name" value="Cupin_2"/>
</dbReference>
<dbReference type="CDD" id="cd02233">
    <property type="entry name" value="cupin_HNL-like"/>
    <property type="match status" value="1"/>
</dbReference>
<evidence type="ECO:0000256" key="1">
    <source>
        <dbReference type="SAM" id="SignalP"/>
    </source>
</evidence>
<dbReference type="SUPFAM" id="SSF69118">
    <property type="entry name" value="AhpD-like"/>
    <property type="match status" value="1"/>
</dbReference>
<dbReference type="InterPro" id="IPR014710">
    <property type="entry name" value="RmlC-like_jellyroll"/>
</dbReference>
<dbReference type="Pfam" id="PF02627">
    <property type="entry name" value="CMD"/>
    <property type="match status" value="1"/>
</dbReference>
<feature type="domain" description="Cupin type-2" evidence="3">
    <location>
        <begin position="71"/>
        <end position="134"/>
    </location>
</feature>
<dbReference type="SUPFAM" id="SSF51182">
    <property type="entry name" value="RmlC-like cupins"/>
    <property type="match status" value="1"/>
</dbReference>
<protein>
    <submittedName>
        <fullName evidence="4">Cupin domain-containing protein</fullName>
    </submittedName>
</protein>
<dbReference type="Gene3D" id="1.20.1290.10">
    <property type="entry name" value="AhpD-like"/>
    <property type="match status" value="1"/>
</dbReference>
<dbReference type="InterPro" id="IPR047263">
    <property type="entry name" value="HNL-like_cupin"/>
</dbReference>
<feature type="domain" description="Carboxymuconolactone decarboxylase-like" evidence="2">
    <location>
        <begin position="187"/>
        <end position="271"/>
    </location>
</feature>
<keyword evidence="1" id="KW-0732">Signal</keyword>
<evidence type="ECO:0000259" key="2">
    <source>
        <dbReference type="Pfam" id="PF02627"/>
    </source>
</evidence>
<dbReference type="AlphaFoldDB" id="A0A7X5BXR2"/>
<feature type="signal peptide" evidence="1">
    <location>
        <begin position="1"/>
        <end position="20"/>
    </location>
</feature>
<evidence type="ECO:0000313" key="4">
    <source>
        <dbReference type="EMBL" id="NBC44567.1"/>
    </source>
</evidence>